<feature type="transmembrane region" description="Helical" evidence="1">
    <location>
        <begin position="175"/>
        <end position="195"/>
    </location>
</feature>
<keyword evidence="1" id="KW-0812">Transmembrane</keyword>
<feature type="transmembrane region" description="Helical" evidence="1">
    <location>
        <begin position="139"/>
        <end position="155"/>
    </location>
</feature>
<feature type="transmembrane region" description="Helical" evidence="1">
    <location>
        <begin position="261"/>
        <end position="277"/>
    </location>
</feature>
<feature type="transmembrane region" description="Helical" evidence="1">
    <location>
        <begin position="207"/>
        <end position="228"/>
    </location>
</feature>
<evidence type="ECO:0000313" key="2">
    <source>
        <dbReference type="EMBL" id="GGN71573.1"/>
    </source>
</evidence>
<name>A0ABQ2K8I0_9NOCA</name>
<reference evidence="3" key="1">
    <citation type="journal article" date="2019" name="Int. J. Syst. Evol. Microbiol.">
        <title>The Global Catalogue of Microorganisms (GCM) 10K type strain sequencing project: providing services to taxonomists for standard genome sequencing and annotation.</title>
        <authorList>
            <consortium name="The Broad Institute Genomics Platform"/>
            <consortium name="The Broad Institute Genome Sequencing Center for Infectious Disease"/>
            <person name="Wu L."/>
            <person name="Ma J."/>
        </authorList>
    </citation>
    <scope>NUCLEOTIDE SEQUENCE [LARGE SCALE GENOMIC DNA]</scope>
    <source>
        <strain evidence="3">CGMCC 4.7329</strain>
    </source>
</reference>
<keyword evidence="1" id="KW-0472">Membrane</keyword>
<organism evidence="2 3">
    <name type="scientific">Nocardia rhizosphaerihabitans</name>
    <dbReference type="NCBI Taxonomy" id="1691570"/>
    <lineage>
        <taxon>Bacteria</taxon>
        <taxon>Bacillati</taxon>
        <taxon>Actinomycetota</taxon>
        <taxon>Actinomycetes</taxon>
        <taxon>Mycobacteriales</taxon>
        <taxon>Nocardiaceae</taxon>
        <taxon>Nocardia</taxon>
    </lineage>
</organism>
<feature type="transmembrane region" description="Helical" evidence="1">
    <location>
        <begin position="234"/>
        <end position="254"/>
    </location>
</feature>
<keyword evidence="3" id="KW-1185">Reference proteome</keyword>
<feature type="transmembrane region" description="Helical" evidence="1">
    <location>
        <begin position="332"/>
        <end position="350"/>
    </location>
</feature>
<protein>
    <recommendedName>
        <fullName evidence="4">MFS transporter</fullName>
    </recommendedName>
</protein>
<evidence type="ECO:0000313" key="3">
    <source>
        <dbReference type="Proteomes" id="UP000658127"/>
    </source>
</evidence>
<feature type="transmembrane region" description="Helical" evidence="1">
    <location>
        <begin position="12"/>
        <end position="34"/>
    </location>
</feature>
<feature type="transmembrane region" description="Helical" evidence="1">
    <location>
        <begin position="109"/>
        <end position="132"/>
    </location>
</feature>
<comment type="caution">
    <text evidence="2">The sequence shown here is derived from an EMBL/GenBank/DDBJ whole genome shotgun (WGS) entry which is preliminary data.</text>
</comment>
<feature type="transmembrane region" description="Helical" evidence="1">
    <location>
        <begin position="306"/>
        <end position="326"/>
    </location>
</feature>
<feature type="transmembrane region" description="Helical" evidence="1">
    <location>
        <begin position="283"/>
        <end position="301"/>
    </location>
</feature>
<feature type="transmembrane region" description="Helical" evidence="1">
    <location>
        <begin position="79"/>
        <end position="97"/>
    </location>
</feature>
<accession>A0ABQ2K8I0</accession>
<feature type="transmembrane region" description="Helical" evidence="1">
    <location>
        <begin position="54"/>
        <end position="72"/>
    </location>
</feature>
<feature type="transmembrane region" description="Helical" evidence="1">
    <location>
        <begin position="362"/>
        <end position="381"/>
    </location>
</feature>
<feature type="transmembrane region" description="Helical" evidence="1">
    <location>
        <begin position="401"/>
        <end position="421"/>
    </location>
</feature>
<keyword evidence="1" id="KW-1133">Transmembrane helix</keyword>
<evidence type="ECO:0008006" key="4">
    <source>
        <dbReference type="Google" id="ProtNLM"/>
    </source>
</evidence>
<sequence length="445" mass="44757">MQPSATTVRSAAEAVTVFVATSVAVLVIMLPISFAALAQARHVDLLVFNVPRAMTGGAFAAVITAAVTVAVGSRRTARWTALLALAGIVLSHLLLVPHSDNENFTGLSLATLNFIDALLAGVALGAMAVAVWPEPLLRTVYLFAVPAAAVLGDLTETPTDEGSAGFDGVLAGSLPLWFIAAAVLALAYFAITTVTPPRNGVDTAIPLAPVFAGVVAFSAILVTSLAVASRETSIPSVIVGSIVVVAAATVAALILPDRDGVLVLLMTGFAVAGSLVITLPRSGLVDVGTVIALGAGLLAGLRRPHAVTAAVGVAGLAVFVLATDILDPPATLNAAVGCVALGAICGYCVGSAVPLSPTSATVGLSILCVPSIGVALSDTEFGHLAYSSSWYRTADVNRGPLPAAIAIGIAVGCTVAIALLIRHRPATDRSGVLPPEFGERPPAQD</sequence>
<proteinExistence type="predicted"/>
<evidence type="ECO:0000256" key="1">
    <source>
        <dbReference type="SAM" id="Phobius"/>
    </source>
</evidence>
<dbReference type="Proteomes" id="UP000658127">
    <property type="component" value="Unassembled WGS sequence"/>
</dbReference>
<dbReference type="RefSeq" id="WP_189024508.1">
    <property type="nucleotide sequence ID" value="NZ_BMNE01000001.1"/>
</dbReference>
<gene>
    <name evidence="2" type="ORF">GCM10011610_11970</name>
</gene>
<dbReference type="EMBL" id="BMNE01000001">
    <property type="protein sequence ID" value="GGN71573.1"/>
    <property type="molecule type" value="Genomic_DNA"/>
</dbReference>